<dbReference type="STRING" id="33097.A0A150FVA1"/>
<dbReference type="GO" id="GO:0008810">
    <property type="term" value="F:cellulase activity"/>
    <property type="evidence" value="ECO:0007669"/>
    <property type="project" value="UniProtKB-EC"/>
</dbReference>
<feature type="domain" description="Glycoside hydrolase family 9" evidence="10">
    <location>
        <begin position="18"/>
        <end position="272"/>
    </location>
</feature>
<dbReference type="SUPFAM" id="SSF48208">
    <property type="entry name" value="Six-hairpin glycosidases"/>
    <property type="match status" value="1"/>
</dbReference>
<dbReference type="AlphaFoldDB" id="A0A150FVA1"/>
<dbReference type="PANTHER" id="PTHR22298">
    <property type="entry name" value="ENDO-1,4-BETA-GLUCANASE"/>
    <property type="match status" value="1"/>
</dbReference>
<evidence type="ECO:0000313" key="12">
    <source>
        <dbReference type="Proteomes" id="UP000075714"/>
    </source>
</evidence>
<keyword evidence="4" id="KW-0378">Hydrolase</keyword>
<evidence type="ECO:0000259" key="10">
    <source>
        <dbReference type="Pfam" id="PF00759"/>
    </source>
</evidence>
<evidence type="ECO:0000256" key="8">
    <source>
        <dbReference type="ARBA" id="ARBA00023326"/>
    </source>
</evidence>
<protein>
    <recommendedName>
        <fullName evidence="3">cellulase</fullName>
        <ecNumber evidence="3">3.2.1.4</ecNumber>
    </recommendedName>
</protein>
<evidence type="ECO:0000256" key="4">
    <source>
        <dbReference type="ARBA" id="ARBA00022801"/>
    </source>
</evidence>
<evidence type="ECO:0000256" key="5">
    <source>
        <dbReference type="ARBA" id="ARBA00023001"/>
    </source>
</evidence>
<feature type="compositionally biased region" description="Basic and acidic residues" evidence="9">
    <location>
        <begin position="243"/>
        <end position="253"/>
    </location>
</feature>
<evidence type="ECO:0000256" key="2">
    <source>
        <dbReference type="ARBA" id="ARBA00007072"/>
    </source>
</evidence>
<evidence type="ECO:0000256" key="3">
    <source>
        <dbReference type="ARBA" id="ARBA00012601"/>
    </source>
</evidence>
<dbReference type="EMBL" id="LSYV01000400">
    <property type="protein sequence ID" value="KXZ41542.1"/>
    <property type="molecule type" value="Genomic_DNA"/>
</dbReference>
<evidence type="ECO:0000256" key="7">
    <source>
        <dbReference type="ARBA" id="ARBA00023295"/>
    </source>
</evidence>
<dbReference type="InterPro" id="IPR012341">
    <property type="entry name" value="6hp_glycosidase-like_sf"/>
</dbReference>
<comment type="catalytic activity">
    <reaction evidence="1">
        <text>Endohydrolysis of (1-&gt;4)-beta-D-glucosidic linkages in cellulose, lichenin and cereal beta-D-glucans.</text>
        <dbReference type="EC" id="3.2.1.4"/>
    </reaction>
</comment>
<dbReference type="Gene3D" id="1.50.10.10">
    <property type="match status" value="1"/>
</dbReference>
<evidence type="ECO:0000256" key="6">
    <source>
        <dbReference type="ARBA" id="ARBA00023277"/>
    </source>
</evidence>
<dbReference type="OrthoDB" id="540005at2759"/>
<gene>
    <name evidence="11" type="ORF">GPECTOR_403g238</name>
</gene>
<keyword evidence="5" id="KW-0136">Cellulose degradation</keyword>
<evidence type="ECO:0000256" key="9">
    <source>
        <dbReference type="SAM" id="MobiDB-lite"/>
    </source>
</evidence>
<dbReference type="EC" id="3.2.1.4" evidence="3"/>
<dbReference type="InterPro" id="IPR008928">
    <property type="entry name" value="6-hairpin_glycosidase_sf"/>
</dbReference>
<feature type="region of interest" description="Disordered" evidence="9">
    <location>
        <begin position="201"/>
        <end position="225"/>
    </location>
</feature>
<comment type="similarity">
    <text evidence="2">Belongs to the glycosyl hydrolase 9 (cellulase E) family.</text>
</comment>
<accession>A0A150FVA1</accession>
<dbReference type="Pfam" id="PF00759">
    <property type="entry name" value="Glyco_hydro_9"/>
    <property type="match status" value="1"/>
</dbReference>
<dbReference type="GO" id="GO:0030245">
    <property type="term" value="P:cellulose catabolic process"/>
    <property type="evidence" value="ECO:0007669"/>
    <property type="project" value="UniProtKB-KW"/>
</dbReference>
<keyword evidence="6" id="KW-0119">Carbohydrate metabolism</keyword>
<reference evidence="12" key="1">
    <citation type="journal article" date="2016" name="Nat. Commun.">
        <title>The Gonium pectorale genome demonstrates co-option of cell cycle regulation during the evolution of multicellularity.</title>
        <authorList>
            <person name="Hanschen E.R."/>
            <person name="Marriage T.N."/>
            <person name="Ferris P.J."/>
            <person name="Hamaji T."/>
            <person name="Toyoda A."/>
            <person name="Fujiyama A."/>
            <person name="Neme R."/>
            <person name="Noguchi H."/>
            <person name="Minakuchi Y."/>
            <person name="Suzuki M."/>
            <person name="Kawai-Toyooka H."/>
            <person name="Smith D.R."/>
            <person name="Sparks H."/>
            <person name="Anderson J."/>
            <person name="Bakaric R."/>
            <person name="Luria V."/>
            <person name="Karger A."/>
            <person name="Kirschner M.W."/>
            <person name="Durand P.M."/>
            <person name="Michod R.E."/>
            <person name="Nozaki H."/>
            <person name="Olson B.J."/>
        </authorList>
    </citation>
    <scope>NUCLEOTIDE SEQUENCE [LARGE SCALE GENOMIC DNA]</scope>
    <source>
        <strain evidence="12">NIES-2863</strain>
    </source>
</reference>
<feature type="region of interest" description="Disordered" evidence="9">
    <location>
        <begin position="239"/>
        <end position="264"/>
    </location>
</feature>
<organism evidence="11 12">
    <name type="scientific">Gonium pectorale</name>
    <name type="common">Green alga</name>
    <dbReference type="NCBI Taxonomy" id="33097"/>
    <lineage>
        <taxon>Eukaryota</taxon>
        <taxon>Viridiplantae</taxon>
        <taxon>Chlorophyta</taxon>
        <taxon>core chlorophytes</taxon>
        <taxon>Chlorophyceae</taxon>
        <taxon>CS clade</taxon>
        <taxon>Chlamydomonadales</taxon>
        <taxon>Volvocaceae</taxon>
        <taxon>Gonium</taxon>
    </lineage>
</organism>
<name>A0A150FVA1_GONPE</name>
<dbReference type="InterPro" id="IPR001701">
    <property type="entry name" value="Glyco_hydro_9"/>
</dbReference>
<dbReference type="Proteomes" id="UP000075714">
    <property type="component" value="Unassembled WGS sequence"/>
</dbReference>
<evidence type="ECO:0000256" key="1">
    <source>
        <dbReference type="ARBA" id="ARBA00000966"/>
    </source>
</evidence>
<proteinExistence type="inferred from homology"/>
<keyword evidence="8" id="KW-0624">Polysaccharide degradation</keyword>
<sequence>MGLGGWQVPEGNTTVLSRTYTDDKTWAAAWMCWSEKLARGVVTGPLCTAARDRGAEMLEVLREGHVSTDNMFAPALLLLRQLGVGGTSYVARWIAGLTLSFLDPWVSQPKPPCDLCSPKEMCVTEGGLVIKEAGAGVLQYTAGMAFVAVAAGRPGAPGSSAIPLQTQRDWTCWAKGQLDSMVGAKTGQAFVTGLDTVLPSDSEITVPKSPRHKGSACGGGPGCAAPSQANRRQLVGALLGGPNRDDSYTDDRNAPGTGPTTSIEHNAGFTAAVMKRTGIMYGSPNAPAVHVTCSPPRTDILYLPRGHILISGSNTTDRLVGVDRQTPYSLVMQDNGNLALLWGPSIFGVVAFNFTGQRYVTYVMWETGTVADRSRGPFKLSWIEPNGGLTVTDAAGVSLWEYWLPDMGDITPAGLELWFSNGYPPYWTSRFVDRDFNVPQICQFLSIQRLQRGALDYAGSRRSYGSEGFPVTHLTSGTTLPAANSTSPRDRLVVFTRDFELILHPDGNLEFIRQRYQYNGTWGISLRQSGSNKLTTPDMAPFMLTFIEPSGQLAVLDKTGAAI</sequence>
<keyword evidence="12" id="KW-1185">Reference proteome</keyword>
<keyword evidence="7" id="KW-0326">Glycosidase</keyword>
<comment type="caution">
    <text evidence="11">The sequence shown here is derived from an EMBL/GenBank/DDBJ whole genome shotgun (WGS) entry which is preliminary data.</text>
</comment>
<evidence type="ECO:0000313" key="11">
    <source>
        <dbReference type="EMBL" id="KXZ41542.1"/>
    </source>
</evidence>